<evidence type="ECO:0000256" key="6">
    <source>
        <dbReference type="ARBA" id="ARBA00023224"/>
    </source>
</evidence>
<reference evidence="9 10" key="1">
    <citation type="submission" date="2023-09" db="EMBL/GenBank/DDBJ databases">
        <title>Genomes of two closely related lineages of the louse Polyplax serrata with different host specificities.</title>
        <authorList>
            <person name="Martinu J."/>
            <person name="Tarabai H."/>
            <person name="Stefka J."/>
            <person name="Hypsa V."/>
        </authorList>
    </citation>
    <scope>NUCLEOTIDE SEQUENCE [LARGE SCALE GENOMIC DNA]</scope>
    <source>
        <strain evidence="9">98ZLc_SE</strain>
    </source>
</reference>
<name>A0ABR1B8Z4_POLSC</name>
<evidence type="ECO:0000256" key="8">
    <source>
        <dbReference type="SAM" id="SignalP"/>
    </source>
</evidence>
<dbReference type="PANTHER" id="PTHR46953:SF1">
    <property type="entry name" value="G-PROTEIN COUPLED RECEPTOR MTH-LIKE 1-RELATED"/>
    <property type="match status" value="1"/>
</dbReference>
<keyword evidence="4" id="KW-0297">G-protein coupled receptor</keyword>
<organism evidence="9 10">
    <name type="scientific">Polyplax serrata</name>
    <name type="common">Common mouse louse</name>
    <dbReference type="NCBI Taxonomy" id="468196"/>
    <lineage>
        <taxon>Eukaryota</taxon>
        <taxon>Metazoa</taxon>
        <taxon>Ecdysozoa</taxon>
        <taxon>Arthropoda</taxon>
        <taxon>Hexapoda</taxon>
        <taxon>Insecta</taxon>
        <taxon>Pterygota</taxon>
        <taxon>Neoptera</taxon>
        <taxon>Paraneoptera</taxon>
        <taxon>Psocodea</taxon>
        <taxon>Troctomorpha</taxon>
        <taxon>Phthiraptera</taxon>
        <taxon>Anoplura</taxon>
        <taxon>Polyplacidae</taxon>
        <taxon>Polyplax</taxon>
    </lineage>
</organism>
<evidence type="ECO:0000256" key="2">
    <source>
        <dbReference type="ARBA" id="ARBA00008979"/>
    </source>
</evidence>
<evidence type="ECO:0000313" key="9">
    <source>
        <dbReference type="EMBL" id="KAK6638268.1"/>
    </source>
</evidence>
<comment type="similarity">
    <text evidence="2">Belongs to the G-protein coupled receptor 2 family. Mth subfamily.</text>
</comment>
<keyword evidence="6" id="KW-0807">Transducer</keyword>
<dbReference type="InterPro" id="IPR023311">
    <property type="entry name" value="Methusela_ecto_dom_2"/>
</dbReference>
<dbReference type="Gene3D" id="2.170.180.11">
    <property type="entry name" value="Methuselah ectodomain, domain 2"/>
    <property type="match status" value="2"/>
</dbReference>
<feature type="signal peptide" evidence="8">
    <location>
        <begin position="1"/>
        <end position="18"/>
    </location>
</feature>
<keyword evidence="5" id="KW-0675">Receptor</keyword>
<comment type="caution">
    <text evidence="9">The sequence shown here is derived from an EMBL/GenBank/DDBJ whole genome shotgun (WGS) entry which is preliminary data.</text>
</comment>
<evidence type="ECO:0000256" key="3">
    <source>
        <dbReference type="ARBA" id="ARBA00022729"/>
    </source>
</evidence>
<feature type="transmembrane region" description="Helical" evidence="7">
    <location>
        <begin position="284"/>
        <end position="306"/>
    </location>
</feature>
<dbReference type="PANTHER" id="PTHR46953">
    <property type="entry name" value="G-PROTEIN COUPLED RECEPTOR MTH-LIKE 1-RELATED"/>
    <property type="match status" value="1"/>
</dbReference>
<keyword evidence="7" id="KW-0472">Membrane</keyword>
<gene>
    <name evidence="9" type="ORF">RUM44_008697</name>
</gene>
<dbReference type="InterPro" id="IPR036272">
    <property type="entry name" value="Methuselah_N_sf"/>
</dbReference>
<evidence type="ECO:0000256" key="4">
    <source>
        <dbReference type="ARBA" id="ARBA00023040"/>
    </source>
</evidence>
<dbReference type="Proteomes" id="UP001359485">
    <property type="component" value="Unassembled WGS sequence"/>
</dbReference>
<keyword evidence="10" id="KW-1185">Reference proteome</keyword>
<protein>
    <submittedName>
        <fullName evidence="9">Uncharacterized protein</fullName>
    </submittedName>
</protein>
<dbReference type="InterPro" id="IPR052808">
    <property type="entry name" value="GPCR_Mth-like"/>
</dbReference>
<evidence type="ECO:0000256" key="7">
    <source>
        <dbReference type="SAM" id="Phobius"/>
    </source>
</evidence>
<evidence type="ECO:0000256" key="5">
    <source>
        <dbReference type="ARBA" id="ARBA00023170"/>
    </source>
</evidence>
<dbReference type="SUPFAM" id="SSF63877">
    <property type="entry name" value="Methuselah ectodomain"/>
    <property type="match status" value="1"/>
</dbReference>
<proteinExistence type="inferred from homology"/>
<accession>A0ABR1B8Z4</accession>
<comment type="subcellular location">
    <subcellularLocation>
        <location evidence="1">Membrane</location>
        <topology evidence="1">Multi-pass membrane protein</topology>
    </subcellularLocation>
</comment>
<evidence type="ECO:0000256" key="1">
    <source>
        <dbReference type="ARBA" id="ARBA00004141"/>
    </source>
</evidence>
<evidence type="ECO:0000313" key="10">
    <source>
        <dbReference type="Proteomes" id="UP001359485"/>
    </source>
</evidence>
<dbReference type="EMBL" id="JAWJWF010000002">
    <property type="protein sequence ID" value="KAK6638268.1"/>
    <property type="molecule type" value="Genomic_DNA"/>
</dbReference>
<keyword evidence="7" id="KW-0812">Transmembrane</keyword>
<feature type="chain" id="PRO_5047089040" evidence="8">
    <location>
        <begin position="19"/>
        <end position="373"/>
    </location>
</feature>
<keyword evidence="3 8" id="KW-0732">Signal</keyword>
<keyword evidence="7" id="KW-1133">Transmembrane helix</keyword>
<sequence length="373" mass="42155">MVKLTFIVVLTVLKVAFSEIVTINKCCRSGHLLDENLVCRSHPKEWIPTIVTKNFTKTLSETEVKSLLKSWNVQFTRPKCEGTEMEELVRFEKKPFLLLDNGSFWYEGDLLTSRAFCIDGNSAVVCVKGENNEPVYYDGPPAEQIKRVYIKKCCRSKKIYSKELAGCTVLPYPEPVTVSKFLEHTASSSVLNISNTFFEYGFPDCGEGYIFTGKLSEHNSSLQQDGSLYLPTAKVLLEPKTFCLEYVEEDKSNLPTILTCPNYLPVPVNGSRIAPEQGDIRLTLYPLALFISVFFLAATLATGYLVPTTHHMLHWRCQTCHVACLMLGDFLLAITQIVGHTFPQEICTIFGEYNFRHSKSLPFHNFFVLPISP</sequence>